<evidence type="ECO:0000313" key="6">
    <source>
        <dbReference type="Proteomes" id="UP000320293"/>
    </source>
</evidence>
<dbReference type="GO" id="GO:0010855">
    <property type="term" value="F:adenylate cyclase inhibitor activity"/>
    <property type="evidence" value="ECO:0007669"/>
    <property type="project" value="TreeGrafter"/>
</dbReference>
<evidence type="ECO:0000256" key="2">
    <source>
        <dbReference type="ARBA" id="ARBA00022737"/>
    </source>
</evidence>
<accession>A0A552F7G4</accession>
<organism evidence="5 6">
    <name type="scientific">Microcystis aeruginosa Ma_QC_Ca_00000000_S207</name>
    <dbReference type="NCBI Taxonomy" id="2486251"/>
    <lineage>
        <taxon>Bacteria</taxon>
        <taxon>Bacillati</taxon>
        <taxon>Cyanobacteriota</taxon>
        <taxon>Cyanophyceae</taxon>
        <taxon>Oscillatoriophycideae</taxon>
        <taxon>Chroococcales</taxon>
        <taxon>Microcystaceae</taxon>
        <taxon>Microcystis</taxon>
    </lineage>
</organism>
<dbReference type="Pfam" id="PF03160">
    <property type="entry name" value="Calx-beta"/>
    <property type="match status" value="1"/>
</dbReference>
<dbReference type="GO" id="GO:0004930">
    <property type="term" value="F:G protein-coupled receptor activity"/>
    <property type="evidence" value="ECO:0007669"/>
    <property type="project" value="InterPro"/>
</dbReference>
<reference evidence="5 6" key="1">
    <citation type="submission" date="2019-01" db="EMBL/GenBank/DDBJ databases">
        <title>Coherence of Microcystis species and biogeography revealed through population genomics.</title>
        <authorList>
            <person name="Perez-Carrascal O.M."/>
            <person name="Terrat Y."/>
            <person name="Giani A."/>
            <person name="Fortin N."/>
            <person name="Tromas N."/>
            <person name="Shapiro B.J."/>
        </authorList>
    </citation>
    <scope>NUCLEOTIDE SEQUENCE [LARGE SCALE GENOMIC DNA]</scope>
    <source>
        <strain evidence="5">Ma_QC_Ca_00000000_S207</strain>
    </source>
</reference>
<evidence type="ECO:0000256" key="3">
    <source>
        <dbReference type="ARBA" id="ARBA00022837"/>
    </source>
</evidence>
<protein>
    <submittedName>
        <fullName evidence="5">DUF4114 domain-containing protein</fullName>
    </submittedName>
</protein>
<dbReference type="Pfam" id="PF13448">
    <property type="entry name" value="DUF4114"/>
    <property type="match status" value="2"/>
</dbReference>
<dbReference type="InterPro" id="IPR003644">
    <property type="entry name" value="Calx_beta"/>
</dbReference>
<dbReference type="GO" id="GO:0071277">
    <property type="term" value="P:cellular response to calcium ion"/>
    <property type="evidence" value="ECO:0007669"/>
    <property type="project" value="TreeGrafter"/>
</dbReference>
<dbReference type="GO" id="GO:0001965">
    <property type="term" value="F:G-protein alpha-subunit binding"/>
    <property type="evidence" value="ECO:0007669"/>
    <property type="project" value="TreeGrafter"/>
</dbReference>
<name>A0A552F7G4_MICAE</name>
<dbReference type="InterPro" id="IPR026919">
    <property type="entry name" value="ADGRV1"/>
</dbReference>
<comment type="caution">
    <text evidence="5">The sequence shown here is derived from an EMBL/GenBank/DDBJ whole genome shotgun (WGS) entry which is preliminary data.</text>
</comment>
<feature type="domain" description="Calx-beta" evidence="4">
    <location>
        <begin position="400"/>
        <end position="500"/>
    </location>
</feature>
<evidence type="ECO:0000259" key="4">
    <source>
        <dbReference type="SMART" id="SM00237"/>
    </source>
</evidence>
<dbReference type="Gene3D" id="2.60.40.2030">
    <property type="match status" value="1"/>
</dbReference>
<dbReference type="InterPro" id="IPR025193">
    <property type="entry name" value="DUF4114"/>
</dbReference>
<proteinExistence type="predicted"/>
<evidence type="ECO:0000256" key="1">
    <source>
        <dbReference type="ARBA" id="ARBA00022729"/>
    </source>
</evidence>
<dbReference type="SMART" id="SM00237">
    <property type="entry name" value="Calx_beta"/>
    <property type="match status" value="1"/>
</dbReference>
<dbReference type="GO" id="GO:0016020">
    <property type="term" value="C:membrane"/>
    <property type="evidence" value="ECO:0007669"/>
    <property type="project" value="InterPro"/>
</dbReference>
<dbReference type="PANTHER" id="PTHR46682">
    <property type="entry name" value="ADHESION G-PROTEIN COUPLED RECEPTOR V1"/>
    <property type="match status" value="1"/>
</dbReference>
<evidence type="ECO:0000313" key="5">
    <source>
        <dbReference type="EMBL" id="TRU42637.1"/>
    </source>
</evidence>
<keyword evidence="3" id="KW-0106">Calcium</keyword>
<dbReference type="SUPFAM" id="SSF141072">
    <property type="entry name" value="CalX-like"/>
    <property type="match status" value="1"/>
</dbReference>
<dbReference type="PANTHER" id="PTHR46682:SF1">
    <property type="entry name" value="ADHESION G-PROTEIN COUPLED RECEPTOR V1"/>
    <property type="match status" value="1"/>
</dbReference>
<gene>
    <name evidence="5" type="ORF">EWV91_19760</name>
</gene>
<dbReference type="Proteomes" id="UP000320293">
    <property type="component" value="Unassembled WGS sequence"/>
</dbReference>
<dbReference type="InterPro" id="IPR038081">
    <property type="entry name" value="CalX-like_sf"/>
</dbReference>
<dbReference type="EMBL" id="SFBF01000370">
    <property type="protein sequence ID" value="TRU42637.1"/>
    <property type="molecule type" value="Genomic_DNA"/>
</dbReference>
<dbReference type="GO" id="GO:0005737">
    <property type="term" value="C:cytoplasm"/>
    <property type="evidence" value="ECO:0007669"/>
    <property type="project" value="TreeGrafter"/>
</dbReference>
<keyword evidence="2" id="KW-0677">Repeat</keyword>
<sequence>MATAPSMLAPTTLEVAPQVTPLTLSSPSNFLAPVSAAASDNLANQSDSLLSTPLLVNPEAANFSFSDQDTSWLGTPQISQLDDLGEVLVVPGNPSERVNMVVQWTLREAAFNNEVGFFLVDALGGVEGIAPGEEGFAEAALSSPSRQTLFNSGNQAGNWREFTVAGGSRLGFYVIQNNTSANWLENNRQNQGQSGLAFFSLKGANPDNFDHSQSSHLGRGIWRLNWEDLTGGGDQDFNDVVFNIAQAGIVLAGDKGQQVPLTVEAVSQDNTFPNEMGYYLVDTPDGEINGIKPGDQGYLAAALSGDRHKVIFASGKAFDSKTFNVPSGKYLGWYLVANGTTDQAIAKGENAPPVFFSYAAANEDGLNHVHAQQDSQTWAWEDFWGGGDRDFDDLVFRFSFGEPIGEPIQLPSLSIENTTVTEGNTGTQSANFTVRLSAPTNTTVTAQFTTTDGTAQAGKDYESSTGILTFAPGEVEKKIAVAVKSDTISEPTETFTVNLTGVTNAILIQGEGIGTILDNDNSLNPPVNNPPVTDADKTITLPEDSQPIPLNINPPTDIDGDTLTVSVMWVMRFRLIL</sequence>
<dbReference type="AlphaFoldDB" id="A0A552F7G4"/>
<keyword evidence="1" id="KW-0732">Signal</keyword>